<comment type="caution">
    <text evidence="1">The sequence shown here is derived from an EMBL/GenBank/DDBJ whole genome shotgun (WGS) entry which is preliminary data.</text>
</comment>
<sequence length="78" mass="8500">MPISQDLVHEMNLLAQFDLHSMQKGIKVHADAGDELVAAAKRLHDKGLTDRDDGGYLTSLGHDAAEHVQNLLQILKSG</sequence>
<protein>
    <submittedName>
        <fullName evidence="1">TIGR02647 family protein</fullName>
    </submittedName>
</protein>
<dbReference type="Proteomes" id="UP000714380">
    <property type="component" value="Unassembled WGS sequence"/>
</dbReference>
<evidence type="ECO:0000313" key="1">
    <source>
        <dbReference type="EMBL" id="MCA6062711.1"/>
    </source>
</evidence>
<dbReference type="NCBIfam" id="TIGR02647">
    <property type="entry name" value="DNA"/>
    <property type="match status" value="1"/>
</dbReference>
<dbReference type="EMBL" id="JAEDAH010000016">
    <property type="protein sequence ID" value="MCA6062711.1"/>
    <property type="molecule type" value="Genomic_DNA"/>
</dbReference>
<dbReference type="InterPro" id="IPR013468">
    <property type="entry name" value="CHP02647"/>
</dbReference>
<proteinExistence type="predicted"/>
<evidence type="ECO:0000313" key="2">
    <source>
        <dbReference type="Proteomes" id="UP000714380"/>
    </source>
</evidence>
<dbReference type="Pfam" id="PF18918">
    <property type="entry name" value="DUF5669"/>
    <property type="match status" value="1"/>
</dbReference>
<accession>A0ABS7ZLW6</accession>
<keyword evidence="2" id="KW-1185">Reference proteome</keyword>
<reference evidence="1 2" key="1">
    <citation type="submission" date="2020-12" db="EMBL/GenBank/DDBJ databases">
        <title>Novel Thalassolituus-related marine hydrocarbonoclastic bacteria mediated algae-derived hydrocarbons mineralization in twilight zone of the northern South China Sea.</title>
        <authorList>
            <person name="Dong C."/>
        </authorList>
    </citation>
    <scope>NUCLEOTIDE SEQUENCE [LARGE SCALE GENOMIC DNA]</scope>
    <source>
        <strain evidence="1 2">IMCC1826</strain>
    </source>
</reference>
<dbReference type="RefSeq" id="WP_225671983.1">
    <property type="nucleotide sequence ID" value="NZ_JAEDAH010000016.1"/>
</dbReference>
<name>A0ABS7ZLW6_9GAMM</name>
<organism evidence="1 2">
    <name type="scientific">Thalassolituus marinus</name>
    <dbReference type="NCBI Taxonomy" id="671053"/>
    <lineage>
        <taxon>Bacteria</taxon>
        <taxon>Pseudomonadati</taxon>
        <taxon>Pseudomonadota</taxon>
        <taxon>Gammaproteobacteria</taxon>
        <taxon>Oceanospirillales</taxon>
        <taxon>Oceanospirillaceae</taxon>
        <taxon>Thalassolituus</taxon>
    </lineage>
</organism>
<gene>
    <name evidence="1" type="ORF">I9W95_03725</name>
</gene>